<dbReference type="KEGG" id="csty:KN1_11970"/>
<dbReference type="AlphaFoldDB" id="A0A8D5ZJ21"/>
<sequence length="100" mass="11198">MGGNIMGYNYSFVISNTKSKYQSTLIASNGKDLIYISTKGLLVNQPLLIELLKTEIINSDSFVLEFFMQHLLSSDWLGSFMCLLRIVRSSAKLVPCIINS</sequence>
<accession>A0A8D5ZJ21</accession>
<reference evidence="1 2" key="1">
    <citation type="submission" date="2021-04" db="EMBL/GenBank/DDBJ databases">
        <title>Complete genome sequence of Stygiolobus sp. KN-1.</title>
        <authorList>
            <person name="Nakamura K."/>
            <person name="Sakai H."/>
            <person name="Kurosawa N."/>
        </authorList>
    </citation>
    <scope>NUCLEOTIDE SEQUENCE [LARGE SCALE GENOMIC DNA]</scope>
    <source>
        <strain evidence="1 2">KN-1</strain>
    </source>
</reference>
<name>A0A8D5ZJ21_9CREN</name>
<organism evidence="1 2">
    <name type="scientific">Stygiolobus caldivivus</name>
    <dbReference type="NCBI Taxonomy" id="2824673"/>
    <lineage>
        <taxon>Archaea</taxon>
        <taxon>Thermoproteota</taxon>
        <taxon>Thermoprotei</taxon>
        <taxon>Sulfolobales</taxon>
        <taxon>Sulfolobaceae</taxon>
        <taxon>Stygiolobus</taxon>
    </lineage>
</organism>
<proteinExistence type="predicted"/>
<dbReference type="Proteomes" id="UP000825123">
    <property type="component" value="Chromosome"/>
</dbReference>
<evidence type="ECO:0000313" key="1">
    <source>
        <dbReference type="EMBL" id="BCU69900.1"/>
    </source>
</evidence>
<keyword evidence="2" id="KW-1185">Reference proteome</keyword>
<gene>
    <name evidence="1" type="ORF">KN1_11970</name>
</gene>
<protein>
    <submittedName>
        <fullName evidence="1">Uncharacterized protein</fullName>
    </submittedName>
</protein>
<dbReference type="EMBL" id="AP024597">
    <property type="protein sequence ID" value="BCU69900.1"/>
    <property type="molecule type" value="Genomic_DNA"/>
</dbReference>
<evidence type="ECO:0000313" key="2">
    <source>
        <dbReference type="Proteomes" id="UP000825123"/>
    </source>
</evidence>